<evidence type="ECO:0000256" key="5">
    <source>
        <dbReference type="ARBA" id="ARBA00022679"/>
    </source>
</evidence>
<evidence type="ECO:0000256" key="7">
    <source>
        <dbReference type="ARBA" id="ARBA00022741"/>
    </source>
</evidence>
<keyword evidence="14" id="KW-1185">Reference proteome</keyword>
<evidence type="ECO:0000256" key="10">
    <source>
        <dbReference type="ARBA" id="ARBA00048721"/>
    </source>
</evidence>
<evidence type="ECO:0000313" key="14">
    <source>
        <dbReference type="Proteomes" id="UP001162741"/>
    </source>
</evidence>
<accession>A0ABY6J3N2</accession>
<evidence type="ECO:0000256" key="1">
    <source>
        <dbReference type="ARBA" id="ARBA00002324"/>
    </source>
</evidence>
<gene>
    <name evidence="11 13" type="primary">nadD</name>
    <name evidence="13" type="ORF">MKQ68_22255</name>
</gene>
<evidence type="ECO:0000259" key="12">
    <source>
        <dbReference type="Pfam" id="PF01467"/>
    </source>
</evidence>
<comment type="pathway">
    <text evidence="2 11">Cofactor biosynthesis; NAD(+) biosynthesis; deamido-NAD(+) from nicotinate D-ribonucleotide: step 1/1.</text>
</comment>
<name>A0ABY6J3N2_9BACT</name>
<evidence type="ECO:0000256" key="8">
    <source>
        <dbReference type="ARBA" id="ARBA00022840"/>
    </source>
</evidence>
<evidence type="ECO:0000256" key="9">
    <source>
        <dbReference type="ARBA" id="ARBA00023027"/>
    </source>
</evidence>
<dbReference type="CDD" id="cd02165">
    <property type="entry name" value="NMNAT"/>
    <property type="match status" value="1"/>
</dbReference>
<dbReference type="EC" id="2.7.7.18" evidence="11"/>
<dbReference type="RefSeq" id="WP_264281007.1">
    <property type="nucleotide sequence ID" value="NZ_CP107006.1"/>
</dbReference>
<dbReference type="NCBIfam" id="TIGR00482">
    <property type="entry name" value="nicotinate (nicotinamide) nucleotide adenylyltransferase"/>
    <property type="match status" value="1"/>
</dbReference>
<comment type="catalytic activity">
    <reaction evidence="10 11">
        <text>nicotinate beta-D-ribonucleotide + ATP + H(+) = deamido-NAD(+) + diphosphate</text>
        <dbReference type="Rhea" id="RHEA:22860"/>
        <dbReference type="ChEBI" id="CHEBI:15378"/>
        <dbReference type="ChEBI" id="CHEBI:30616"/>
        <dbReference type="ChEBI" id="CHEBI:33019"/>
        <dbReference type="ChEBI" id="CHEBI:57502"/>
        <dbReference type="ChEBI" id="CHEBI:58437"/>
        <dbReference type="EC" id="2.7.7.18"/>
    </reaction>
</comment>
<dbReference type="Pfam" id="PF01467">
    <property type="entry name" value="CTP_transf_like"/>
    <property type="match status" value="1"/>
</dbReference>
<organism evidence="13 14">
    <name type="scientific">Chitinophaga horti</name>
    <dbReference type="NCBI Taxonomy" id="2920382"/>
    <lineage>
        <taxon>Bacteria</taxon>
        <taxon>Pseudomonadati</taxon>
        <taxon>Bacteroidota</taxon>
        <taxon>Chitinophagia</taxon>
        <taxon>Chitinophagales</taxon>
        <taxon>Chitinophagaceae</taxon>
        <taxon>Chitinophaga</taxon>
    </lineage>
</organism>
<dbReference type="PANTHER" id="PTHR39321">
    <property type="entry name" value="NICOTINATE-NUCLEOTIDE ADENYLYLTRANSFERASE-RELATED"/>
    <property type="match status" value="1"/>
</dbReference>
<keyword evidence="8 11" id="KW-0067">ATP-binding</keyword>
<dbReference type="HAMAP" id="MF_00244">
    <property type="entry name" value="NaMN_adenylyltr"/>
    <property type="match status" value="1"/>
</dbReference>
<evidence type="ECO:0000256" key="2">
    <source>
        <dbReference type="ARBA" id="ARBA00005019"/>
    </source>
</evidence>
<dbReference type="NCBIfam" id="NF000840">
    <property type="entry name" value="PRK00071.1-3"/>
    <property type="match status" value="1"/>
</dbReference>
<feature type="domain" description="Cytidyltransferase-like" evidence="12">
    <location>
        <begin position="5"/>
        <end position="160"/>
    </location>
</feature>
<evidence type="ECO:0000256" key="3">
    <source>
        <dbReference type="ARBA" id="ARBA00009014"/>
    </source>
</evidence>
<keyword evidence="7 11" id="KW-0547">Nucleotide-binding</keyword>
<evidence type="ECO:0000256" key="4">
    <source>
        <dbReference type="ARBA" id="ARBA00022642"/>
    </source>
</evidence>
<dbReference type="Proteomes" id="UP001162741">
    <property type="component" value="Chromosome"/>
</dbReference>
<protein>
    <recommendedName>
        <fullName evidence="11">Probable nicotinate-nucleotide adenylyltransferase</fullName>
        <ecNumber evidence="11">2.7.7.18</ecNumber>
    </recommendedName>
    <alternativeName>
        <fullName evidence="11">Deamido-NAD(+) diphosphorylase</fullName>
    </alternativeName>
    <alternativeName>
        <fullName evidence="11">Deamido-NAD(+) pyrophosphorylase</fullName>
    </alternativeName>
    <alternativeName>
        <fullName evidence="11">Nicotinate mononucleotide adenylyltransferase</fullName>
        <shortName evidence="11">NaMN adenylyltransferase</shortName>
    </alternativeName>
</protein>
<dbReference type="NCBIfam" id="TIGR00125">
    <property type="entry name" value="cyt_tran_rel"/>
    <property type="match status" value="1"/>
</dbReference>
<dbReference type="InterPro" id="IPR004821">
    <property type="entry name" value="Cyt_trans-like"/>
</dbReference>
<comment type="similarity">
    <text evidence="3 11">Belongs to the NadD family.</text>
</comment>
<keyword evidence="4 11" id="KW-0662">Pyridine nucleotide biosynthesis</keyword>
<dbReference type="SUPFAM" id="SSF52374">
    <property type="entry name" value="Nucleotidylyl transferase"/>
    <property type="match status" value="1"/>
</dbReference>
<keyword evidence="6 11" id="KW-0548">Nucleotidyltransferase</keyword>
<keyword evidence="5 11" id="KW-0808">Transferase</keyword>
<comment type="function">
    <text evidence="1 11">Catalyzes the reversible adenylation of nicotinate mononucleotide (NaMN) to nicotinic acid adenine dinucleotide (NaAD).</text>
</comment>
<dbReference type="InterPro" id="IPR014729">
    <property type="entry name" value="Rossmann-like_a/b/a_fold"/>
</dbReference>
<sequence length="187" mass="21658">MKIGLYFGSFNPIHTGHLIIANHVAYNTDLDKVWLVVSPHNPLKSSSSLLNEHHRFHLVELAVEGESRLRASNIEFSLPRPSYTVDTLAYLSEKFPTQEFAIIMGSDSFQNISRWKNYMHIVQHYPIYVYRRPGHEIEPMYGVKILDAPLLDISSTVIRQHVKDGKSIKYLVPDNVQQYILENGYYR</sequence>
<evidence type="ECO:0000256" key="11">
    <source>
        <dbReference type="HAMAP-Rule" id="MF_00244"/>
    </source>
</evidence>
<dbReference type="PANTHER" id="PTHR39321:SF3">
    <property type="entry name" value="PHOSPHOPANTETHEINE ADENYLYLTRANSFERASE"/>
    <property type="match status" value="1"/>
</dbReference>
<dbReference type="EMBL" id="CP107006">
    <property type="protein sequence ID" value="UYQ92807.1"/>
    <property type="molecule type" value="Genomic_DNA"/>
</dbReference>
<evidence type="ECO:0000313" key="13">
    <source>
        <dbReference type="EMBL" id="UYQ92807.1"/>
    </source>
</evidence>
<reference evidence="13" key="1">
    <citation type="submission" date="2022-10" db="EMBL/GenBank/DDBJ databases">
        <title>Chitinophaga sp. nov., isolated from soil.</title>
        <authorList>
            <person name="Jeon C.O."/>
        </authorList>
    </citation>
    <scope>NUCLEOTIDE SEQUENCE</scope>
    <source>
        <strain evidence="13">R8</strain>
    </source>
</reference>
<dbReference type="Gene3D" id="3.40.50.620">
    <property type="entry name" value="HUPs"/>
    <property type="match status" value="1"/>
</dbReference>
<evidence type="ECO:0000256" key="6">
    <source>
        <dbReference type="ARBA" id="ARBA00022695"/>
    </source>
</evidence>
<keyword evidence="9 11" id="KW-0520">NAD</keyword>
<proteinExistence type="inferred from homology"/>
<dbReference type="GO" id="GO:0016779">
    <property type="term" value="F:nucleotidyltransferase activity"/>
    <property type="evidence" value="ECO:0007669"/>
    <property type="project" value="UniProtKB-KW"/>
</dbReference>
<dbReference type="InterPro" id="IPR005248">
    <property type="entry name" value="NadD/NMNAT"/>
</dbReference>